<keyword evidence="8" id="KW-1185">Reference proteome</keyword>
<dbReference type="Gene3D" id="1.10.10.10">
    <property type="entry name" value="Winged helix-like DNA-binding domain superfamily/Winged helix DNA-binding domain"/>
    <property type="match status" value="1"/>
</dbReference>
<name>A0A229SHT1_9PSEU</name>
<accession>A0A229SHT1</accession>
<dbReference type="EMBL" id="NMQT01000014">
    <property type="protein sequence ID" value="OXM58291.1"/>
    <property type="molecule type" value="Genomic_DNA"/>
</dbReference>
<evidence type="ECO:0000313" key="8">
    <source>
        <dbReference type="Proteomes" id="UP000215223"/>
    </source>
</evidence>
<dbReference type="InterPro" id="IPR036388">
    <property type="entry name" value="WH-like_DNA-bd_sf"/>
</dbReference>
<feature type="domain" description="OmpR/PhoB-type" evidence="6">
    <location>
        <begin position="1"/>
        <end position="85"/>
    </location>
</feature>
<dbReference type="InterPro" id="IPR051677">
    <property type="entry name" value="AfsR-DnrI-RedD_regulator"/>
</dbReference>
<dbReference type="PRINTS" id="PR00364">
    <property type="entry name" value="DISEASERSIST"/>
</dbReference>
<gene>
    <name evidence="7" type="ORF">CFP71_03535</name>
</gene>
<evidence type="ECO:0000256" key="5">
    <source>
        <dbReference type="PROSITE-ProRule" id="PRU01091"/>
    </source>
</evidence>
<evidence type="ECO:0000256" key="4">
    <source>
        <dbReference type="ARBA" id="ARBA00023163"/>
    </source>
</evidence>
<reference evidence="7 8" key="1">
    <citation type="submission" date="2017-07" db="EMBL/GenBank/DDBJ databases">
        <title>Amycolatopsis thailandensis Genome sequencing and assembly.</title>
        <authorList>
            <person name="Kaur N."/>
            <person name="Mayilraj S."/>
        </authorList>
    </citation>
    <scope>NUCLEOTIDE SEQUENCE [LARGE SCALE GENOMIC DNA]</scope>
    <source>
        <strain evidence="7 8">JCM 16380</strain>
    </source>
</reference>
<dbReference type="GO" id="GO:0003677">
    <property type="term" value="F:DNA binding"/>
    <property type="evidence" value="ECO:0007669"/>
    <property type="project" value="UniProtKB-UniRule"/>
</dbReference>
<keyword evidence="3 5" id="KW-0238">DNA-binding</keyword>
<evidence type="ECO:0000313" key="7">
    <source>
        <dbReference type="EMBL" id="OXM58291.1"/>
    </source>
</evidence>
<evidence type="ECO:0000256" key="1">
    <source>
        <dbReference type="ARBA" id="ARBA00005820"/>
    </source>
</evidence>
<organism evidence="7 8">
    <name type="scientific">Amycolatopsis thailandensis</name>
    <dbReference type="NCBI Taxonomy" id="589330"/>
    <lineage>
        <taxon>Bacteria</taxon>
        <taxon>Bacillati</taxon>
        <taxon>Actinomycetota</taxon>
        <taxon>Actinomycetes</taxon>
        <taxon>Pseudonocardiales</taxon>
        <taxon>Pseudonocardiaceae</taxon>
        <taxon>Amycolatopsis</taxon>
    </lineage>
</organism>
<comment type="caution">
    <text evidence="7">The sequence shown here is derived from an EMBL/GenBank/DDBJ whole genome shotgun (WGS) entry which is preliminary data.</text>
</comment>
<protein>
    <recommendedName>
        <fullName evidence="6">OmpR/PhoB-type domain-containing protein</fullName>
    </recommendedName>
</protein>
<dbReference type="SUPFAM" id="SSF46894">
    <property type="entry name" value="C-terminal effector domain of the bipartite response regulators"/>
    <property type="match status" value="1"/>
</dbReference>
<dbReference type="SMART" id="SM00862">
    <property type="entry name" value="Trans_reg_C"/>
    <property type="match status" value="1"/>
</dbReference>
<dbReference type="Gene3D" id="3.40.50.300">
    <property type="entry name" value="P-loop containing nucleotide triphosphate hydrolases"/>
    <property type="match status" value="1"/>
</dbReference>
<dbReference type="Pfam" id="PF13424">
    <property type="entry name" value="TPR_12"/>
    <property type="match status" value="3"/>
</dbReference>
<evidence type="ECO:0000259" key="6">
    <source>
        <dbReference type="PROSITE" id="PS51755"/>
    </source>
</evidence>
<keyword evidence="2" id="KW-0805">Transcription regulation</keyword>
<dbReference type="AlphaFoldDB" id="A0A229SHT1"/>
<dbReference type="Pfam" id="PF03704">
    <property type="entry name" value="BTAD"/>
    <property type="match status" value="1"/>
</dbReference>
<dbReference type="SMART" id="SM01043">
    <property type="entry name" value="BTAD"/>
    <property type="match status" value="1"/>
</dbReference>
<dbReference type="OrthoDB" id="581105at2"/>
<dbReference type="InterPro" id="IPR005158">
    <property type="entry name" value="BTAD"/>
</dbReference>
<dbReference type="PANTHER" id="PTHR35807">
    <property type="entry name" value="TRANSCRIPTIONAL REGULATOR REDD-RELATED"/>
    <property type="match status" value="1"/>
</dbReference>
<dbReference type="InterPro" id="IPR003593">
    <property type="entry name" value="AAA+_ATPase"/>
</dbReference>
<dbReference type="SMART" id="SM00028">
    <property type="entry name" value="TPR"/>
    <property type="match status" value="6"/>
</dbReference>
<dbReference type="Gene3D" id="1.25.40.10">
    <property type="entry name" value="Tetratricopeptide repeat domain"/>
    <property type="match status" value="3"/>
</dbReference>
<evidence type="ECO:0000256" key="3">
    <source>
        <dbReference type="ARBA" id="ARBA00023125"/>
    </source>
</evidence>
<comment type="similarity">
    <text evidence="1">Belongs to the AfsR/DnrI/RedD regulatory family.</text>
</comment>
<dbReference type="InterPro" id="IPR011990">
    <property type="entry name" value="TPR-like_helical_dom_sf"/>
</dbReference>
<dbReference type="InterPro" id="IPR027417">
    <property type="entry name" value="P-loop_NTPase"/>
</dbReference>
<sequence>MLGPLEVTCDGKPVTVAGPKLRVLLAALLVRANTTVSLDRLADRLWGEDQPSTARKSTQVYALRLRRMLGDGLIETRPDGYLIRLEPEQLDLLRYRRLADAGREAGKAGDSAEELALLAEALECWRGPALCDVPSESLRRDEAAQLDEDRLRTLEHWIEAGLDAGGHRELVSELITLTKEHPWQETFWAQLITALDRSGRRADALETYRSMRRMFADELGIEPGPRLRRVHAAILDEGADPPRETISQLPPDVHRFVGRADPIAELAGLRLTATGRNVVISGPPGVGKTAFAVHVAHRFRPYFPDGQLYVNLQGYAAGPPLDPSAALTRFLGALGVHRDRIPAEPADQAALFRSVLADKKMLLLLDNAVHVDQVRPLLPGRPGCAVLITSRNDLRGLAVNPGAVHLPLGVLAEDESRAVLAELLGPARTAAEPEAVGALAAACAHLPLALRIAGANLAADTGRGIAEYTAELTRSGRLEELAIDGDSSSAVRVAFDQSYLRLSEPDRLLFRMLGRAPGPDFGAPAAAAVAGASRVATGRALDRLAAANLLQRTAPGRYQFHDLIREYAAERGHAEDLQEAALTALSRLIESYVETAAAATRVLYAGAASPVFDEHTALRWLDTERDNLVDTIARATTDPAFQPAAWRLIDVLRGYLQASGHAREAVATCTAALRSATETGNVRARLSLLDVLGQMSHNLSDYGPAIEHFQEALAAARELEDLDAETDALRNLGRASSQQGKARQALHFHGQALAVSRRAGNTGAETLALNCIGVIHTFSGRPRTAVGWHDRSLRLARETGQREAAFHALNGRGIALWALGRFDEAIADHEQVLAYTREAGLGFGETATLNCLAETHCDAGRLDVAMALASECHARSVQIGDRRGEAAAAEIIATVRNRRGEHTAAIAGLHEALRVFTEIGLGYGQGSARIGLAFAHRSLGDPAKALEYAEKALATLRENGQLLLEADALTEIAHARLDLGEPEAARGLADQAVRLASKRGRRLPEARARALVLLLT</sequence>
<dbReference type="GO" id="GO:0000160">
    <property type="term" value="P:phosphorelay signal transduction system"/>
    <property type="evidence" value="ECO:0007669"/>
    <property type="project" value="InterPro"/>
</dbReference>
<evidence type="ECO:0000256" key="2">
    <source>
        <dbReference type="ARBA" id="ARBA00023015"/>
    </source>
</evidence>
<dbReference type="RefSeq" id="WP_093932381.1">
    <property type="nucleotide sequence ID" value="NZ_NMQT01000014.1"/>
</dbReference>
<dbReference type="Proteomes" id="UP000215223">
    <property type="component" value="Unassembled WGS sequence"/>
</dbReference>
<dbReference type="InterPro" id="IPR016032">
    <property type="entry name" value="Sig_transdc_resp-reg_C-effctor"/>
</dbReference>
<dbReference type="SMART" id="SM00382">
    <property type="entry name" value="AAA"/>
    <property type="match status" value="1"/>
</dbReference>
<dbReference type="SUPFAM" id="SSF52540">
    <property type="entry name" value="P-loop containing nucleoside triphosphate hydrolases"/>
    <property type="match status" value="1"/>
</dbReference>
<dbReference type="InterPro" id="IPR001867">
    <property type="entry name" value="OmpR/PhoB-type_DNA-bd"/>
</dbReference>
<dbReference type="GO" id="GO:0006355">
    <property type="term" value="P:regulation of DNA-templated transcription"/>
    <property type="evidence" value="ECO:0007669"/>
    <property type="project" value="InterPro"/>
</dbReference>
<keyword evidence="4" id="KW-0804">Transcription</keyword>
<dbReference type="InterPro" id="IPR019734">
    <property type="entry name" value="TPR_rpt"/>
</dbReference>
<dbReference type="CDD" id="cd15831">
    <property type="entry name" value="BTAD"/>
    <property type="match status" value="1"/>
</dbReference>
<dbReference type="PROSITE" id="PS51755">
    <property type="entry name" value="OMPR_PHOB"/>
    <property type="match status" value="1"/>
</dbReference>
<dbReference type="SUPFAM" id="SSF48452">
    <property type="entry name" value="TPR-like"/>
    <property type="match status" value="3"/>
</dbReference>
<feature type="DNA-binding region" description="OmpR/PhoB-type" evidence="5">
    <location>
        <begin position="1"/>
        <end position="85"/>
    </location>
</feature>
<dbReference type="PANTHER" id="PTHR35807:SF1">
    <property type="entry name" value="TRANSCRIPTIONAL REGULATOR REDD"/>
    <property type="match status" value="1"/>
</dbReference>
<proteinExistence type="inferred from homology"/>
<dbReference type="GO" id="GO:0043531">
    <property type="term" value="F:ADP binding"/>
    <property type="evidence" value="ECO:0007669"/>
    <property type="project" value="InterPro"/>
</dbReference>